<dbReference type="CDD" id="cd02440">
    <property type="entry name" value="AdoMet_MTases"/>
    <property type="match status" value="1"/>
</dbReference>
<dbReference type="RefSeq" id="WP_074225167.1">
    <property type="nucleotide sequence ID" value="NZ_FSRC01000001.1"/>
</dbReference>
<keyword evidence="2" id="KW-0808">Transferase</keyword>
<evidence type="ECO:0000259" key="1">
    <source>
        <dbReference type="Pfam" id="PF13649"/>
    </source>
</evidence>
<accession>A0A1N6DXR7</accession>
<gene>
    <name evidence="2" type="ORF">SAMN05444394_1514</name>
</gene>
<dbReference type="SUPFAM" id="SSF53335">
    <property type="entry name" value="S-adenosyl-L-methionine-dependent methyltransferases"/>
    <property type="match status" value="1"/>
</dbReference>
<name>A0A1N6DXR7_9BACT</name>
<dbReference type="Proteomes" id="UP000185221">
    <property type="component" value="Unassembled WGS sequence"/>
</dbReference>
<dbReference type="GO" id="GO:0032259">
    <property type="term" value="P:methylation"/>
    <property type="evidence" value="ECO:0007669"/>
    <property type="project" value="UniProtKB-KW"/>
</dbReference>
<proteinExistence type="predicted"/>
<keyword evidence="3" id="KW-1185">Reference proteome</keyword>
<sequence length="180" mass="20061">MSKTDLLFELYSNLSTTGALTFSSKSLVNKMLSYSDLSDAKLIVEMGGGDGSITQGIVDRLAPDAELLVFEISTSFCDAMKKQFPQENVKIINDSAENIHLYLDGKKVDYIFSSLPFSFISPEIRDEILRQSRSALSSSGYFIQICYSYLLKGLFKKHFSSVKSSFTLKNLPPAFVMICN</sequence>
<dbReference type="InterPro" id="IPR029063">
    <property type="entry name" value="SAM-dependent_MTases_sf"/>
</dbReference>
<evidence type="ECO:0000313" key="2">
    <source>
        <dbReference type="EMBL" id="SIN75596.1"/>
    </source>
</evidence>
<dbReference type="InterPro" id="IPR041698">
    <property type="entry name" value="Methyltransf_25"/>
</dbReference>
<dbReference type="GO" id="GO:0008168">
    <property type="term" value="F:methyltransferase activity"/>
    <property type="evidence" value="ECO:0007669"/>
    <property type="project" value="UniProtKB-KW"/>
</dbReference>
<protein>
    <submittedName>
        <fullName evidence="2">Phospholipid N-methyltransferase</fullName>
    </submittedName>
</protein>
<dbReference type="AlphaFoldDB" id="A0A1N6DXR7"/>
<evidence type="ECO:0000313" key="3">
    <source>
        <dbReference type="Proteomes" id="UP000185221"/>
    </source>
</evidence>
<organism evidence="2 3">
    <name type="scientific">Algoriphagus halophilus</name>
    <dbReference type="NCBI Taxonomy" id="226505"/>
    <lineage>
        <taxon>Bacteria</taxon>
        <taxon>Pseudomonadati</taxon>
        <taxon>Bacteroidota</taxon>
        <taxon>Cytophagia</taxon>
        <taxon>Cytophagales</taxon>
        <taxon>Cyclobacteriaceae</taxon>
        <taxon>Algoriphagus</taxon>
    </lineage>
</organism>
<dbReference type="EMBL" id="FSRC01000001">
    <property type="protein sequence ID" value="SIN75596.1"/>
    <property type="molecule type" value="Genomic_DNA"/>
</dbReference>
<dbReference type="Gene3D" id="3.40.50.150">
    <property type="entry name" value="Vaccinia Virus protein VP39"/>
    <property type="match status" value="1"/>
</dbReference>
<keyword evidence="2" id="KW-0489">Methyltransferase</keyword>
<feature type="domain" description="Methyltransferase" evidence="1">
    <location>
        <begin position="43"/>
        <end position="140"/>
    </location>
</feature>
<reference evidence="3" key="1">
    <citation type="submission" date="2016-11" db="EMBL/GenBank/DDBJ databases">
        <authorList>
            <person name="Varghese N."/>
            <person name="Submissions S."/>
        </authorList>
    </citation>
    <scope>NUCLEOTIDE SEQUENCE [LARGE SCALE GENOMIC DNA]</scope>
    <source>
        <strain evidence="3">DSM 15292</strain>
    </source>
</reference>
<dbReference type="GO" id="GO:0003723">
    <property type="term" value="F:RNA binding"/>
    <property type="evidence" value="ECO:0007669"/>
    <property type="project" value="UniProtKB-KW"/>
</dbReference>
<dbReference type="Pfam" id="PF13649">
    <property type="entry name" value="Methyltransf_25"/>
    <property type="match status" value="1"/>
</dbReference>
<dbReference type="OrthoDB" id="9805585at2"/>
<dbReference type="STRING" id="226505.SAMN05444394_1514"/>